<protein>
    <recommendedName>
        <fullName evidence="1">F-box domain-containing protein</fullName>
    </recommendedName>
</protein>
<dbReference type="Pfam" id="PF12937">
    <property type="entry name" value="F-box-like"/>
    <property type="match status" value="1"/>
</dbReference>
<name>A0A7N0UAC2_KALFE</name>
<keyword evidence="3" id="KW-1185">Reference proteome</keyword>
<proteinExistence type="predicted"/>
<dbReference type="SUPFAM" id="SSF81383">
    <property type="entry name" value="F-box domain"/>
    <property type="match status" value="1"/>
</dbReference>
<dbReference type="PANTHER" id="PTHR38926">
    <property type="entry name" value="F-BOX DOMAIN CONTAINING PROTEIN, EXPRESSED"/>
    <property type="match status" value="1"/>
</dbReference>
<dbReference type="SUPFAM" id="SSF52047">
    <property type="entry name" value="RNI-like"/>
    <property type="match status" value="1"/>
</dbReference>
<sequence>MGDTYPTTGKWEEITTDILVRIMQSFHILELTSSGIPRVCRTWRVAACDPLLWKKIDLTILKSNFIKIPTEPFVYVHKDSDKTVTRALKIALSLSHGNTTTLFLHLQLYLSDEQLTYVAERCPQLKRLVLPAWNRIRKTGLCNAIRKWPELESLTMPSIRSPAYVMEELALNCPNFSELKVLGTFDIRFASALVEYAPRLKVLSLRCSIIFKNALIAILEGLQHLELCFYIHKMICVYIFIS</sequence>
<dbReference type="PANTHER" id="PTHR38926:SF13">
    <property type="entry name" value="F-BOX DOMAIN CONTAINING PROTEIN, EXPRESSED"/>
    <property type="match status" value="1"/>
</dbReference>
<organism evidence="2 3">
    <name type="scientific">Kalanchoe fedtschenkoi</name>
    <name type="common">Lavender scallops</name>
    <name type="synonym">South American air plant</name>
    <dbReference type="NCBI Taxonomy" id="63787"/>
    <lineage>
        <taxon>Eukaryota</taxon>
        <taxon>Viridiplantae</taxon>
        <taxon>Streptophyta</taxon>
        <taxon>Embryophyta</taxon>
        <taxon>Tracheophyta</taxon>
        <taxon>Spermatophyta</taxon>
        <taxon>Magnoliopsida</taxon>
        <taxon>eudicotyledons</taxon>
        <taxon>Gunneridae</taxon>
        <taxon>Pentapetalae</taxon>
        <taxon>Saxifragales</taxon>
        <taxon>Crassulaceae</taxon>
        <taxon>Kalanchoe</taxon>
    </lineage>
</organism>
<evidence type="ECO:0000259" key="1">
    <source>
        <dbReference type="Pfam" id="PF12937"/>
    </source>
</evidence>
<dbReference type="InterPro" id="IPR036047">
    <property type="entry name" value="F-box-like_dom_sf"/>
</dbReference>
<dbReference type="EnsemblPlants" id="Kaladp0059s0215.1.v1.1">
    <property type="protein sequence ID" value="Kaladp0059s0215.1.v1.1"/>
    <property type="gene ID" value="Kaladp0059s0215.v1.1"/>
</dbReference>
<evidence type="ECO:0000313" key="3">
    <source>
        <dbReference type="Proteomes" id="UP000594263"/>
    </source>
</evidence>
<reference evidence="2" key="1">
    <citation type="submission" date="2021-01" db="UniProtKB">
        <authorList>
            <consortium name="EnsemblPlants"/>
        </authorList>
    </citation>
    <scope>IDENTIFICATION</scope>
</reference>
<dbReference type="AlphaFoldDB" id="A0A7N0UAC2"/>
<feature type="domain" description="F-box" evidence="1">
    <location>
        <begin position="17"/>
        <end position="58"/>
    </location>
</feature>
<dbReference type="Gramene" id="Kaladp0059s0215.1.v1.1">
    <property type="protein sequence ID" value="Kaladp0059s0215.1.v1.1"/>
    <property type="gene ID" value="Kaladp0059s0215.v1.1"/>
</dbReference>
<dbReference type="InterPro" id="IPR001810">
    <property type="entry name" value="F-box_dom"/>
</dbReference>
<dbReference type="InterPro" id="IPR032675">
    <property type="entry name" value="LRR_dom_sf"/>
</dbReference>
<dbReference type="OMA" id="EEPAYVI"/>
<dbReference type="Gene3D" id="3.80.10.10">
    <property type="entry name" value="Ribonuclease Inhibitor"/>
    <property type="match status" value="1"/>
</dbReference>
<accession>A0A7N0UAC2</accession>
<dbReference type="Gene3D" id="1.20.1280.50">
    <property type="match status" value="1"/>
</dbReference>
<evidence type="ECO:0000313" key="2">
    <source>
        <dbReference type="EnsemblPlants" id="Kaladp0059s0215.1.v1.1"/>
    </source>
</evidence>
<dbReference type="Proteomes" id="UP000594263">
    <property type="component" value="Unplaced"/>
</dbReference>